<evidence type="ECO:0000256" key="2">
    <source>
        <dbReference type="ARBA" id="ARBA00022692"/>
    </source>
</evidence>
<evidence type="ECO:0000256" key="4">
    <source>
        <dbReference type="ARBA" id="ARBA00023136"/>
    </source>
</evidence>
<proteinExistence type="predicted"/>
<evidence type="ECO:0000256" key="5">
    <source>
        <dbReference type="SAM" id="Phobius"/>
    </source>
</evidence>
<dbReference type="InterPro" id="IPR012340">
    <property type="entry name" value="NA-bd_OB-fold"/>
</dbReference>
<dbReference type="InterPro" id="IPR052165">
    <property type="entry name" value="Membrane_assoc_protease"/>
</dbReference>
<evidence type="ECO:0000259" key="6">
    <source>
        <dbReference type="Pfam" id="PF01957"/>
    </source>
</evidence>
<evidence type="ECO:0000313" key="8">
    <source>
        <dbReference type="Proteomes" id="UP000654604"/>
    </source>
</evidence>
<protein>
    <submittedName>
        <fullName evidence="7">NfeD family protein</fullName>
    </submittedName>
</protein>
<feature type="transmembrane region" description="Helical" evidence="5">
    <location>
        <begin position="52"/>
        <end position="70"/>
    </location>
</feature>
<dbReference type="RefSeq" id="WP_193800910.1">
    <property type="nucleotide sequence ID" value="NZ_JADEWC010000016.1"/>
</dbReference>
<feature type="domain" description="NfeD-like C-terminal" evidence="6">
    <location>
        <begin position="84"/>
        <end position="135"/>
    </location>
</feature>
<dbReference type="PANTHER" id="PTHR33507:SF3">
    <property type="entry name" value="INNER MEMBRANE PROTEIN YBBJ"/>
    <property type="match status" value="1"/>
</dbReference>
<comment type="subcellular location">
    <subcellularLocation>
        <location evidence="1">Membrane</location>
        <topology evidence="1">Multi-pass membrane protein</topology>
    </subcellularLocation>
</comment>
<keyword evidence="3 5" id="KW-1133">Transmembrane helix</keyword>
<dbReference type="InterPro" id="IPR002810">
    <property type="entry name" value="NfeD-like_C"/>
</dbReference>
<evidence type="ECO:0000256" key="3">
    <source>
        <dbReference type="ARBA" id="ARBA00022989"/>
    </source>
</evidence>
<dbReference type="Pfam" id="PF01957">
    <property type="entry name" value="NfeD"/>
    <property type="match status" value="1"/>
</dbReference>
<sequence>MSSPVLTWLIIGSLFCLMELIFPTAFVEFMMGLSAFIVAGISLFFPYNNALIVIWMLLSFGLILLAKKYFSPKKNDPLLLEEDEAVTITAIAPGEVGRVMYEGNSWQAVCADETIELNPDQKVYIVSRHGNTLSVLPRQF</sequence>
<keyword evidence="4 5" id="KW-0472">Membrane</keyword>
<comment type="caution">
    <text evidence="7">The sequence shown here is derived from an EMBL/GenBank/DDBJ whole genome shotgun (WGS) entry which is preliminary data.</text>
</comment>
<dbReference type="EMBL" id="JADEWC010000016">
    <property type="protein sequence ID" value="MBE9222759.1"/>
    <property type="molecule type" value="Genomic_DNA"/>
</dbReference>
<dbReference type="PANTHER" id="PTHR33507">
    <property type="entry name" value="INNER MEMBRANE PROTEIN YBBJ"/>
    <property type="match status" value="1"/>
</dbReference>
<keyword evidence="2 5" id="KW-0812">Transmembrane</keyword>
<name>A0ABR9V5D8_9CHRO</name>
<gene>
    <name evidence="7" type="ORF">IQ215_08625</name>
</gene>
<evidence type="ECO:0000256" key="1">
    <source>
        <dbReference type="ARBA" id="ARBA00004141"/>
    </source>
</evidence>
<feature type="transmembrane region" description="Helical" evidence="5">
    <location>
        <begin position="6"/>
        <end position="22"/>
    </location>
</feature>
<organism evidence="7 8">
    <name type="scientific">Cyanobacterium stanieri LEGE 03274</name>
    <dbReference type="NCBI Taxonomy" id="1828756"/>
    <lineage>
        <taxon>Bacteria</taxon>
        <taxon>Bacillati</taxon>
        <taxon>Cyanobacteriota</taxon>
        <taxon>Cyanophyceae</taxon>
        <taxon>Oscillatoriophycideae</taxon>
        <taxon>Chroococcales</taxon>
        <taxon>Geminocystaceae</taxon>
        <taxon>Cyanobacterium</taxon>
    </lineage>
</organism>
<dbReference type="Gene3D" id="2.40.50.140">
    <property type="entry name" value="Nucleic acid-binding proteins"/>
    <property type="match status" value="1"/>
</dbReference>
<evidence type="ECO:0000313" key="7">
    <source>
        <dbReference type="EMBL" id="MBE9222759.1"/>
    </source>
</evidence>
<dbReference type="Proteomes" id="UP000654604">
    <property type="component" value="Unassembled WGS sequence"/>
</dbReference>
<keyword evidence="8" id="KW-1185">Reference proteome</keyword>
<accession>A0ABR9V5D8</accession>
<reference evidence="7 8" key="1">
    <citation type="submission" date="2020-10" db="EMBL/GenBank/DDBJ databases">
        <authorList>
            <person name="Castelo-Branco R."/>
            <person name="Eusebio N."/>
            <person name="Adriana R."/>
            <person name="Vieira A."/>
            <person name="Brugerolle De Fraissinette N."/>
            <person name="Rezende De Castro R."/>
            <person name="Schneider M.P."/>
            <person name="Vasconcelos V."/>
            <person name="Leao P.N."/>
        </authorList>
    </citation>
    <scope>NUCLEOTIDE SEQUENCE [LARGE SCALE GENOMIC DNA]</scope>
    <source>
        <strain evidence="7 8">LEGE 03274</strain>
    </source>
</reference>